<gene>
    <name evidence="1" type="ORF">CVT26_003491</name>
</gene>
<protein>
    <submittedName>
        <fullName evidence="1">Uncharacterized protein</fullName>
    </submittedName>
</protein>
<dbReference type="EMBL" id="NHYE01005435">
    <property type="protein sequence ID" value="PPQ72866.1"/>
    <property type="molecule type" value="Genomic_DNA"/>
</dbReference>
<evidence type="ECO:0000313" key="2">
    <source>
        <dbReference type="Proteomes" id="UP000284706"/>
    </source>
</evidence>
<dbReference type="InParanoid" id="A0A409W304"/>
<sequence length="74" mass="8251">MDPPLSPPIRIQPIKSTEISTKAARKNLETFLEDFSSRSTSVQGGNTAVTVQLQKLAAALKEERKREKKGKENR</sequence>
<dbReference type="Proteomes" id="UP000284706">
    <property type="component" value="Unassembled WGS sequence"/>
</dbReference>
<dbReference type="AlphaFoldDB" id="A0A409W304"/>
<dbReference type="OrthoDB" id="3017409at2759"/>
<keyword evidence="2" id="KW-1185">Reference proteome</keyword>
<name>A0A409W304_9AGAR</name>
<comment type="caution">
    <text evidence="1">The sequence shown here is derived from an EMBL/GenBank/DDBJ whole genome shotgun (WGS) entry which is preliminary data.</text>
</comment>
<accession>A0A409W304</accession>
<organism evidence="1 2">
    <name type="scientific">Gymnopilus dilepis</name>
    <dbReference type="NCBI Taxonomy" id="231916"/>
    <lineage>
        <taxon>Eukaryota</taxon>
        <taxon>Fungi</taxon>
        <taxon>Dikarya</taxon>
        <taxon>Basidiomycota</taxon>
        <taxon>Agaricomycotina</taxon>
        <taxon>Agaricomycetes</taxon>
        <taxon>Agaricomycetidae</taxon>
        <taxon>Agaricales</taxon>
        <taxon>Agaricineae</taxon>
        <taxon>Hymenogastraceae</taxon>
        <taxon>Gymnopilus</taxon>
    </lineage>
</organism>
<reference evidence="1 2" key="1">
    <citation type="journal article" date="2018" name="Evol. Lett.">
        <title>Horizontal gene cluster transfer increased hallucinogenic mushroom diversity.</title>
        <authorList>
            <person name="Reynolds H.T."/>
            <person name="Vijayakumar V."/>
            <person name="Gluck-Thaler E."/>
            <person name="Korotkin H.B."/>
            <person name="Matheny P.B."/>
            <person name="Slot J.C."/>
        </authorList>
    </citation>
    <scope>NUCLEOTIDE SEQUENCE [LARGE SCALE GENOMIC DNA]</scope>
    <source>
        <strain evidence="1 2">SRW20</strain>
    </source>
</reference>
<evidence type="ECO:0000313" key="1">
    <source>
        <dbReference type="EMBL" id="PPQ72866.1"/>
    </source>
</evidence>
<proteinExistence type="predicted"/>